<sequence length="186" mass="20986">MSTRFFNTNLPRLMEEVVEYKECRRNHAAALGFLALDGCQEFVQLGEDGSKEGMVCAACGCHRNFHRQQICYKPVSQPSPVNAVAPASASAPVWSFTHASSSNDDGNAETVVSMRPRRTKTRFTHMQKRKLIKFAVRIGWKTRHAPVVLVESFCREMGITRKVLRCWLSNNRHLKRFISAASTNGN</sequence>
<keyword evidence="2" id="KW-1185">Reference proteome</keyword>
<name>A0ACB9KG96_BAUVA</name>
<comment type="caution">
    <text evidence="1">The sequence shown here is derived from an EMBL/GenBank/DDBJ whole genome shotgun (WGS) entry which is preliminary data.</text>
</comment>
<protein>
    <submittedName>
        <fullName evidence="1">Uncharacterized protein</fullName>
    </submittedName>
</protein>
<dbReference type="Proteomes" id="UP000828941">
    <property type="component" value="Chromosome 14"/>
</dbReference>
<organism evidence="1 2">
    <name type="scientific">Bauhinia variegata</name>
    <name type="common">Purple orchid tree</name>
    <name type="synonym">Phanera variegata</name>
    <dbReference type="NCBI Taxonomy" id="167791"/>
    <lineage>
        <taxon>Eukaryota</taxon>
        <taxon>Viridiplantae</taxon>
        <taxon>Streptophyta</taxon>
        <taxon>Embryophyta</taxon>
        <taxon>Tracheophyta</taxon>
        <taxon>Spermatophyta</taxon>
        <taxon>Magnoliopsida</taxon>
        <taxon>eudicotyledons</taxon>
        <taxon>Gunneridae</taxon>
        <taxon>Pentapetalae</taxon>
        <taxon>rosids</taxon>
        <taxon>fabids</taxon>
        <taxon>Fabales</taxon>
        <taxon>Fabaceae</taxon>
        <taxon>Cercidoideae</taxon>
        <taxon>Cercideae</taxon>
        <taxon>Bauhiniinae</taxon>
        <taxon>Bauhinia</taxon>
    </lineage>
</organism>
<evidence type="ECO:0000313" key="2">
    <source>
        <dbReference type="Proteomes" id="UP000828941"/>
    </source>
</evidence>
<accession>A0ACB9KG96</accession>
<proteinExistence type="predicted"/>
<evidence type="ECO:0000313" key="1">
    <source>
        <dbReference type="EMBL" id="KAI4296206.1"/>
    </source>
</evidence>
<dbReference type="EMBL" id="CM039439">
    <property type="protein sequence ID" value="KAI4296206.1"/>
    <property type="molecule type" value="Genomic_DNA"/>
</dbReference>
<gene>
    <name evidence="1" type="ORF">L6164_036182</name>
</gene>
<reference evidence="1 2" key="1">
    <citation type="journal article" date="2022" name="DNA Res.">
        <title>Chromosomal-level genome assembly of the orchid tree Bauhinia variegata (Leguminosae; Cercidoideae) supports the allotetraploid origin hypothesis of Bauhinia.</title>
        <authorList>
            <person name="Zhong Y."/>
            <person name="Chen Y."/>
            <person name="Zheng D."/>
            <person name="Pang J."/>
            <person name="Liu Y."/>
            <person name="Luo S."/>
            <person name="Meng S."/>
            <person name="Qian L."/>
            <person name="Wei D."/>
            <person name="Dai S."/>
            <person name="Zhou R."/>
        </authorList>
    </citation>
    <scope>NUCLEOTIDE SEQUENCE [LARGE SCALE GENOMIC DNA]</scope>
    <source>
        <strain evidence="1">BV-YZ2020</strain>
    </source>
</reference>